<feature type="non-terminal residue" evidence="1">
    <location>
        <position position="1"/>
    </location>
</feature>
<sequence>LKNMYYDTALTSGPYALKALQEFAGSSRIVFGSDFPFAKKIAPIVAKNSRKYFDFSEEEFEAIDNKNCLELFPHMGTTT</sequence>
<dbReference type="AlphaFoldDB" id="X1IRD2"/>
<organism evidence="1">
    <name type="scientific">marine sediment metagenome</name>
    <dbReference type="NCBI Taxonomy" id="412755"/>
    <lineage>
        <taxon>unclassified sequences</taxon>
        <taxon>metagenomes</taxon>
        <taxon>ecological metagenomes</taxon>
    </lineage>
</organism>
<gene>
    <name evidence="1" type="ORF">S03H2_48965</name>
</gene>
<dbReference type="SUPFAM" id="SSF51556">
    <property type="entry name" value="Metallo-dependent hydrolases"/>
    <property type="match status" value="1"/>
</dbReference>
<dbReference type="InterPro" id="IPR032466">
    <property type="entry name" value="Metal_Hydrolase"/>
</dbReference>
<name>X1IRD2_9ZZZZ</name>
<protein>
    <submittedName>
        <fullName evidence="1">Uncharacterized protein</fullName>
    </submittedName>
</protein>
<comment type="caution">
    <text evidence="1">The sequence shown here is derived from an EMBL/GenBank/DDBJ whole genome shotgun (WGS) entry which is preliminary data.</text>
</comment>
<reference evidence="1" key="1">
    <citation type="journal article" date="2014" name="Front. Microbiol.">
        <title>High frequency of phylogenetically diverse reductive dehalogenase-homologous genes in deep subseafloor sedimentary metagenomes.</title>
        <authorList>
            <person name="Kawai M."/>
            <person name="Futagami T."/>
            <person name="Toyoda A."/>
            <person name="Takaki Y."/>
            <person name="Nishi S."/>
            <person name="Hori S."/>
            <person name="Arai W."/>
            <person name="Tsubouchi T."/>
            <person name="Morono Y."/>
            <person name="Uchiyama I."/>
            <person name="Ito T."/>
            <person name="Fujiyama A."/>
            <person name="Inagaki F."/>
            <person name="Takami H."/>
        </authorList>
    </citation>
    <scope>NUCLEOTIDE SEQUENCE</scope>
    <source>
        <strain evidence="1">Expedition CK06-06</strain>
    </source>
</reference>
<dbReference type="EMBL" id="BARU01030911">
    <property type="protein sequence ID" value="GAH68664.1"/>
    <property type="molecule type" value="Genomic_DNA"/>
</dbReference>
<proteinExistence type="predicted"/>
<accession>X1IRD2</accession>
<dbReference type="Gene3D" id="3.20.20.140">
    <property type="entry name" value="Metal-dependent hydrolases"/>
    <property type="match status" value="1"/>
</dbReference>
<evidence type="ECO:0000313" key="1">
    <source>
        <dbReference type="EMBL" id="GAH68664.1"/>
    </source>
</evidence>